<keyword evidence="2" id="KW-1185">Reference proteome</keyword>
<evidence type="ECO:0000313" key="2">
    <source>
        <dbReference type="Proteomes" id="UP000095282"/>
    </source>
</evidence>
<evidence type="ECO:0000256" key="1">
    <source>
        <dbReference type="SAM" id="SignalP"/>
    </source>
</evidence>
<dbReference type="WBParaSite" id="Csp11.Scaffold630.g20069.t1">
    <property type="protein sequence ID" value="Csp11.Scaffold630.g20069.t1"/>
    <property type="gene ID" value="Csp11.Scaffold630.g20069"/>
</dbReference>
<organism evidence="2 3">
    <name type="scientific">Caenorhabditis tropicalis</name>
    <dbReference type="NCBI Taxonomy" id="1561998"/>
    <lineage>
        <taxon>Eukaryota</taxon>
        <taxon>Metazoa</taxon>
        <taxon>Ecdysozoa</taxon>
        <taxon>Nematoda</taxon>
        <taxon>Chromadorea</taxon>
        <taxon>Rhabditida</taxon>
        <taxon>Rhabditina</taxon>
        <taxon>Rhabditomorpha</taxon>
        <taxon>Rhabditoidea</taxon>
        <taxon>Rhabditidae</taxon>
        <taxon>Peloderinae</taxon>
        <taxon>Caenorhabditis</taxon>
    </lineage>
</organism>
<dbReference type="Proteomes" id="UP000095282">
    <property type="component" value="Unplaced"/>
</dbReference>
<proteinExistence type="predicted"/>
<keyword evidence="1" id="KW-0732">Signal</keyword>
<feature type="chain" id="PRO_5009309474" evidence="1">
    <location>
        <begin position="20"/>
        <end position="139"/>
    </location>
</feature>
<feature type="signal peptide" evidence="1">
    <location>
        <begin position="1"/>
        <end position="19"/>
    </location>
</feature>
<reference evidence="3" key="1">
    <citation type="submission" date="2016-11" db="UniProtKB">
        <authorList>
            <consortium name="WormBaseParasite"/>
        </authorList>
    </citation>
    <scope>IDENTIFICATION</scope>
</reference>
<dbReference type="AlphaFoldDB" id="A0A1I7UWK8"/>
<sequence length="139" mass="15945">MKTLLSLILLLTFVGLAESLVMQTGHQYYMRSNVQPIFDEVITVSFWPSAQCADICNKNPKCVVGYFLVKTNRCRLWPLVPNLDMIPYPGATSNGPRDVFFMARVDGWTRDIALTTHHLGNKKFRYYVSTNLLQVREVK</sequence>
<name>A0A1I7UWK8_9PELO</name>
<accession>A0A1I7UWK8</accession>
<evidence type="ECO:0000313" key="3">
    <source>
        <dbReference type="WBParaSite" id="Csp11.Scaffold630.g20069.t1"/>
    </source>
</evidence>
<protein>
    <submittedName>
        <fullName evidence="3">Apple domain-containing protein</fullName>
    </submittedName>
</protein>